<accession>A0A387BDP1</accession>
<dbReference type="RefSeq" id="WP_120771167.1">
    <property type="nucleotide sequence ID" value="NZ_CP032627.1"/>
</dbReference>
<dbReference type="Proteomes" id="UP000269374">
    <property type="component" value="Chromosome"/>
</dbReference>
<keyword evidence="1" id="KW-0812">Transmembrane</keyword>
<keyword evidence="3" id="KW-1185">Reference proteome</keyword>
<dbReference type="KEGG" id="lact:D7I46_00955"/>
<reference evidence="2 3" key="1">
    <citation type="submission" date="2018-09" db="EMBL/GenBank/DDBJ databases">
        <title>Genome sequencing of strain 1JSPR-7.</title>
        <authorList>
            <person name="Heo J."/>
            <person name="Kim S.-J."/>
            <person name="Kwon S.-W."/>
        </authorList>
    </citation>
    <scope>NUCLEOTIDE SEQUENCE [LARGE SCALE GENOMIC DNA]</scope>
    <source>
        <strain evidence="2 3">1JSPR-7</strain>
    </source>
</reference>
<sequence length="351" mass="40668">MSNKYKAAYRATDEGARGTWGLVEKEVGIAYENMYGIQKSDGNGWLGWLKSGNGFTSEEEFRVKEEYTLRYYDYSEMGTLRTEQGSGVFLFDAQEKAGAFIVEVVEQMFMDANSLKVEQIETSPTLFMKRLFDDYHDILSQAHDKFLAEAIRYENNQPTSLEALCVKKRYIKILPKFRFILCNLLVTCFILGGIFAKTQIIFVSIMIPISIILLVLQVLEDREGIADGYSRFLKHTTKNYRDFLSIFEKYPNLSVKGLEYFGYQDPVTYKLFNAVMTFAFNSFTLADTQGDKKALERILRPIVADLFRQVQLNYREHLEIEQAAANAQKRQLQQQIDSDLHAYEHRIFKEL</sequence>
<evidence type="ECO:0000313" key="3">
    <source>
        <dbReference type="Proteomes" id="UP000269374"/>
    </source>
</evidence>
<evidence type="ECO:0000313" key="2">
    <source>
        <dbReference type="EMBL" id="AYF99778.1"/>
    </source>
</evidence>
<keyword evidence="1" id="KW-0472">Membrane</keyword>
<organism evidence="2 3">
    <name type="scientific">Lactococcus allomyrinae</name>
    <dbReference type="NCBI Taxonomy" id="2419773"/>
    <lineage>
        <taxon>Bacteria</taxon>
        <taxon>Bacillati</taxon>
        <taxon>Bacillota</taxon>
        <taxon>Bacilli</taxon>
        <taxon>Lactobacillales</taxon>
        <taxon>Streptococcaceae</taxon>
        <taxon>Lactococcus</taxon>
    </lineage>
</organism>
<protein>
    <submittedName>
        <fullName evidence="2">Uncharacterized protein</fullName>
    </submittedName>
</protein>
<keyword evidence="1" id="KW-1133">Transmembrane helix</keyword>
<proteinExistence type="predicted"/>
<gene>
    <name evidence="2" type="ORF">D7I46_00955</name>
</gene>
<feature type="transmembrane region" description="Helical" evidence="1">
    <location>
        <begin position="177"/>
        <end position="195"/>
    </location>
</feature>
<name>A0A387BDP1_9LACT</name>
<evidence type="ECO:0000256" key="1">
    <source>
        <dbReference type="SAM" id="Phobius"/>
    </source>
</evidence>
<feature type="transmembrane region" description="Helical" evidence="1">
    <location>
        <begin position="201"/>
        <end position="219"/>
    </location>
</feature>
<dbReference type="EMBL" id="CP032627">
    <property type="protein sequence ID" value="AYF99778.1"/>
    <property type="molecule type" value="Genomic_DNA"/>
</dbReference>
<dbReference type="AlphaFoldDB" id="A0A387BDP1"/>